<dbReference type="EMBL" id="JAGGKX010000017">
    <property type="protein sequence ID" value="MBP1970803.1"/>
    <property type="molecule type" value="Genomic_DNA"/>
</dbReference>
<accession>A0ABS4IIM5</accession>
<reference evidence="2 3" key="1">
    <citation type="submission" date="2021-03" db="EMBL/GenBank/DDBJ databases">
        <title>Genomic Encyclopedia of Type Strains, Phase IV (KMG-IV): sequencing the most valuable type-strain genomes for metagenomic binning, comparative biology and taxonomic classification.</title>
        <authorList>
            <person name="Goeker M."/>
        </authorList>
    </citation>
    <scope>NUCLEOTIDE SEQUENCE [LARGE SCALE GENOMIC DNA]</scope>
    <source>
        <strain evidence="2 3">DSM 25609</strain>
    </source>
</reference>
<keyword evidence="1" id="KW-0472">Membrane</keyword>
<dbReference type="Proteomes" id="UP001519345">
    <property type="component" value="Unassembled WGS sequence"/>
</dbReference>
<organism evidence="2 3">
    <name type="scientific">Virgibacillus natechei</name>
    <dbReference type="NCBI Taxonomy" id="1216297"/>
    <lineage>
        <taxon>Bacteria</taxon>
        <taxon>Bacillati</taxon>
        <taxon>Bacillota</taxon>
        <taxon>Bacilli</taxon>
        <taxon>Bacillales</taxon>
        <taxon>Bacillaceae</taxon>
        <taxon>Virgibacillus</taxon>
    </lineage>
</organism>
<feature type="transmembrane region" description="Helical" evidence="1">
    <location>
        <begin position="49"/>
        <end position="72"/>
    </location>
</feature>
<feature type="transmembrane region" description="Helical" evidence="1">
    <location>
        <begin position="12"/>
        <end position="37"/>
    </location>
</feature>
<evidence type="ECO:0000313" key="3">
    <source>
        <dbReference type="Proteomes" id="UP001519345"/>
    </source>
</evidence>
<evidence type="ECO:0000256" key="1">
    <source>
        <dbReference type="SAM" id="Phobius"/>
    </source>
</evidence>
<keyword evidence="1" id="KW-0812">Transmembrane</keyword>
<proteinExistence type="predicted"/>
<sequence length="82" mass="9448">MTELLLRVFRFSALTIVTIFLAFVMISVITFFTPIMMMRFLHVTATFTMFFVSLFTLVVIAHSLPLLSYSAYAIKKKESGQR</sequence>
<name>A0ABS4IIM5_9BACI</name>
<protein>
    <submittedName>
        <fullName evidence="2">Membrane-associated HD superfamily phosphohydrolase</fullName>
    </submittedName>
</protein>
<gene>
    <name evidence="2" type="ORF">J2Z83_002939</name>
</gene>
<evidence type="ECO:0000313" key="2">
    <source>
        <dbReference type="EMBL" id="MBP1970803.1"/>
    </source>
</evidence>
<comment type="caution">
    <text evidence="2">The sequence shown here is derived from an EMBL/GenBank/DDBJ whole genome shotgun (WGS) entry which is preliminary data.</text>
</comment>
<keyword evidence="3" id="KW-1185">Reference proteome</keyword>
<keyword evidence="1" id="KW-1133">Transmembrane helix</keyword>